<sequence>MKLHKLFGYLFLFCVTTLLAQAETQSELNTFFIEHDSLLMVSTKNNDVKTYKKLLDEVFKKYKKLTPKYKKAFLSFNTYKRDYLYNLVCMYSLKNDKKNALKYLKKAIHEGFIDYEHLKNDTDLDNIRNYAEFKILVNPLKTYYLSILKKGKKYNFEDKRELPKFIYQRMDNQNLVKLRKEYNLDSIAGNGNEISKILNLMHWVHNIIKHNGSSENPEIQNAKNIISVCKREDRGVNCRMLAIVLNECYLAMGIKSKYITCMPREEVFEDCHVINMVYSKDLKKWLWIDPTFEAYVMDENGNMLSIQEVRERLVLNKPLILNSDANWNNKIPQTKEHYLDTYMAKNLYRIQAPVISEFDFETATDGKTKTYIELLPTDYFKQKPNVIKSLNEKKEIISLNYITNNPTLFWAEPTE</sequence>
<evidence type="ECO:0000259" key="2">
    <source>
        <dbReference type="Pfam" id="PF01841"/>
    </source>
</evidence>
<comment type="caution">
    <text evidence="3">The sequence shown here is derived from an EMBL/GenBank/DDBJ whole genome shotgun (WGS) entry which is preliminary data.</text>
</comment>
<dbReference type="AlphaFoldDB" id="A0A2S7WWV8"/>
<dbReference type="EMBL" id="MSCM01000001">
    <property type="protein sequence ID" value="PQJ81966.1"/>
    <property type="molecule type" value="Genomic_DNA"/>
</dbReference>
<dbReference type="RefSeq" id="WP_211298198.1">
    <property type="nucleotide sequence ID" value="NZ_MSCM01000001.1"/>
</dbReference>
<keyword evidence="1" id="KW-0732">Signal</keyword>
<protein>
    <recommendedName>
        <fullName evidence="2">Transglutaminase-like domain-containing protein</fullName>
    </recommendedName>
</protein>
<dbReference type="InterPro" id="IPR038765">
    <property type="entry name" value="Papain-like_cys_pep_sf"/>
</dbReference>
<dbReference type="Pfam" id="PF01841">
    <property type="entry name" value="Transglut_core"/>
    <property type="match status" value="1"/>
</dbReference>
<gene>
    <name evidence="3" type="ORF">BTO16_04990</name>
</gene>
<dbReference type="NCBIfam" id="NF047558">
    <property type="entry name" value="TPR_END_plus"/>
    <property type="match status" value="1"/>
</dbReference>
<evidence type="ECO:0000256" key="1">
    <source>
        <dbReference type="SAM" id="SignalP"/>
    </source>
</evidence>
<name>A0A2S7WWV8_9FLAO</name>
<dbReference type="Proteomes" id="UP000239068">
    <property type="component" value="Unassembled WGS sequence"/>
</dbReference>
<feature type="domain" description="Transglutaminase-like" evidence="2">
    <location>
        <begin position="187"/>
        <end position="290"/>
    </location>
</feature>
<organism evidence="3 4">
    <name type="scientific">Polaribacter glomeratus</name>
    <dbReference type="NCBI Taxonomy" id="102"/>
    <lineage>
        <taxon>Bacteria</taxon>
        <taxon>Pseudomonadati</taxon>
        <taxon>Bacteroidota</taxon>
        <taxon>Flavobacteriia</taxon>
        <taxon>Flavobacteriales</taxon>
        <taxon>Flavobacteriaceae</taxon>
    </lineage>
</organism>
<dbReference type="Gene3D" id="3.10.620.30">
    <property type="match status" value="1"/>
</dbReference>
<feature type="signal peptide" evidence="1">
    <location>
        <begin position="1"/>
        <end position="20"/>
    </location>
</feature>
<evidence type="ECO:0000313" key="3">
    <source>
        <dbReference type="EMBL" id="PQJ81966.1"/>
    </source>
</evidence>
<dbReference type="SUPFAM" id="SSF54001">
    <property type="entry name" value="Cysteine proteinases"/>
    <property type="match status" value="1"/>
</dbReference>
<dbReference type="InterPro" id="IPR002931">
    <property type="entry name" value="Transglutaminase-like"/>
</dbReference>
<feature type="chain" id="PRO_5015468412" description="Transglutaminase-like domain-containing protein" evidence="1">
    <location>
        <begin position="21"/>
        <end position="415"/>
    </location>
</feature>
<accession>A0A2S7WWV8</accession>
<proteinExistence type="predicted"/>
<reference evidence="3 4" key="1">
    <citation type="submission" date="2016-12" db="EMBL/GenBank/DDBJ databases">
        <title>Trade-off between light-utilization and light-protection in marine flavobacteria.</title>
        <authorList>
            <person name="Kumagai Y."/>
            <person name="Yoshizawa S."/>
            <person name="Kogure K."/>
            <person name="Iwasaki W."/>
        </authorList>
    </citation>
    <scope>NUCLEOTIDE SEQUENCE [LARGE SCALE GENOMIC DNA]</scope>
    <source>
        <strain evidence="3 4">ATCC 43844</strain>
    </source>
</reference>
<evidence type="ECO:0000313" key="4">
    <source>
        <dbReference type="Proteomes" id="UP000239068"/>
    </source>
</evidence>
<keyword evidence="4" id="KW-1185">Reference proteome</keyword>